<dbReference type="Proteomes" id="UP000224006">
    <property type="component" value="Chromosome V"/>
</dbReference>
<reference evidence="2 3" key="1">
    <citation type="submission" date="2017-09" db="EMBL/GenBank/DDBJ databases">
        <title>Genome sequencing of Besnoitia besnoiti strain Bb-Ger1.</title>
        <authorList>
            <person name="Schares G."/>
            <person name="Venepally P."/>
            <person name="Lorenzi H.A."/>
        </authorList>
    </citation>
    <scope>NUCLEOTIDE SEQUENCE [LARGE SCALE GENOMIC DNA]</scope>
    <source>
        <strain evidence="2 3">Bb-Ger1</strain>
    </source>
</reference>
<keyword evidence="3" id="KW-1185">Reference proteome</keyword>
<dbReference type="STRING" id="94643.A0A2A9MJ14"/>
<dbReference type="GO" id="GO:0016787">
    <property type="term" value="F:hydrolase activity"/>
    <property type="evidence" value="ECO:0007669"/>
    <property type="project" value="InterPro"/>
</dbReference>
<dbReference type="SUPFAM" id="SSF56300">
    <property type="entry name" value="Metallo-dependent phosphatases"/>
    <property type="match status" value="1"/>
</dbReference>
<feature type="domain" description="Calcineurin-like phosphoesterase" evidence="1">
    <location>
        <begin position="37"/>
        <end position="259"/>
    </location>
</feature>
<proteinExistence type="predicted"/>
<dbReference type="Pfam" id="PF00149">
    <property type="entry name" value="Metallophos"/>
    <property type="match status" value="1"/>
</dbReference>
<evidence type="ECO:0000313" key="3">
    <source>
        <dbReference type="Proteomes" id="UP000224006"/>
    </source>
</evidence>
<dbReference type="Gene3D" id="3.60.21.10">
    <property type="match status" value="1"/>
</dbReference>
<dbReference type="InterPro" id="IPR029052">
    <property type="entry name" value="Metallo-depent_PP-like"/>
</dbReference>
<dbReference type="EMBL" id="NWUJ01000005">
    <property type="protein sequence ID" value="PFH35372.1"/>
    <property type="molecule type" value="Genomic_DNA"/>
</dbReference>
<dbReference type="OrthoDB" id="45007at2759"/>
<organism evidence="2 3">
    <name type="scientific">Besnoitia besnoiti</name>
    <name type="common">Apicomplexan protozoan</name>
    <dbReference type="NCBI Taxonomy" id="94643"/>
    <lineage>
        <taxon>Eukaryota</taxon>
        <taxon>Sar</taxon>
        <taxon>Alveolata</taxon>
        <taxon>Apicomplexa</taxon>
        <taxon>Conoidasida</taxon>
        <taxon>Coccidia</taxon>
        <taxon>Eucoccidiorida</taxon>
        <taxon>Eimeriorina</taxon>
        <taxon>Sarcocystidae</taxon>
        <taxon>Besnoitia</taxon>
    </lineage>
</organism>
<name>A0A2A9MJ14_BESBE</name>
<dbReference type="InterPro" id="IPR004843">
    <property type="entry name" value="Calcineurin-like_PHP"/>
</dbReference>
<dbReference type="AlphaFoldDB" id="A0A2A9MJ14"/>
<comment type="caution">
    <text evidence="2">The sequence shown here is derived from an EMBL/GenBank/DDBJ whole genome shotgun (WGS) entry which is preliminary data.</text>
</comment>
<dbReference type="PANTHER" id="PTHR43143">
    <property type="entry name" value="METALLOPHOSPHOESTERASE, CALCINEURIN SUPERFAMILY"/>
    <property type="match status" value="1"/>
</dbReference>
<dbReference type="PANTHER" id="PTHR43143:SF1">
    <property type="entry name" value="SERINE_THREONINE-PROTEIN PHOSPHATASE CPPED1"/>
    <property type="match status" value="1"/>
</dbReference>
<dbReference type="GeneID" id="40311187"/>
<protein>
    <submittedName>
        <fullName evidence="2">Ser/Thr phosphatase family protein</fullName>
    </submittedName>
</protein>
<dbReference type="InterPro" id="IPR051918">
    <property type="entry name" value="STPP_CPPED1"/>
</dbReference>
<dbReference type="VEuPathDB" id="ToxoDB:BESB_062590"/>
<sequence length="320" mass="35946">MGIVRVSGRRWRLAADGEDGTAQSETAQLTEGETLSFGILADPQLGALKQNKEWTEELDRLRQGIAEIRQQNPAFIIVLGDLVQAFPSNEAERPQRELETKDLREALQSLSGDIPVLIVSGNHDLGNAPTREHLEEFQRDWGNDYYALDLGLCRGVVLNSSLFFNPSNAPEEAEAQFEWLKEQLDEAQAEGKRVLLFMHHAFFWSNWDESEDLGLLRIEPLNLDCPKSHFHIPKPQRDRLRDLIRNSTVSYSFHGHLHDNVVLHGSDPFIEQVVTSAIGYPLGAAPAGFRMVHVTATGEVQHRFVALSEGTSPRYGFARS</sequence>
<evidence type="ECO:0000313" key="2">
    <source>
        <dbReference type="EMBL" id="PFH35372.1"/>
    </source>
</evidence>
<gene>
    <name evidence="2" type="ORF">BESB_062590</name>
</gene>
<dbReference type="KEGG" id="bbes:BESB_062590"/>
<accession>A0A2A9MJ14</accession>
<dbReference type="RefSeq" id="XP_029219381.1">
    <property type="nucleotide sequence ID" value="XM_029364673.1"/>
</dbReference>
<evidence type="ECO:0000259" key="1">
    <source>
        <dbReference type="Pfam" id="PF00149"/>
    </source>
</evidence>